<protein>
    <recommendedName>
        <fullName evidence="3">FYVE-type domain-containing protein</fullName>
    </recommendedName>
</protein>
<dbReference type="InterPro" id="IPR023393">
    <property type="entry name" value="START-like_dom_sf"/>
</dbReference>
<dbReference type="PANTHER" id="PTHR13510:SF44">
    <property type="entry name" value="RABENOSYN-5"/>
    <property type="match status" value="1"/>
</dbReference>
<evidence type="ECO:0008006" key="3">
    <source>
        <dbReference type="Google" id="ProtNLM"/>
    </source>
</evidence>
<proteinExistence type="predicted"/>
<dbReference type="Proteomes" id="UP000019132">
    <property type="component" value="Unassembled WGS sequence"/>
</dbReference>
<evidence type="ECO:0000313" key="1">
    <source>
        <dbReference type="EnsemblProtists" id="PYU1_T004643"/>
    </source>
</evidence>
<dbReference type="OMA" id="IVHCGQM"/>
<dbReference type="EnsemblProtists" id="PYU1_T004643">
    <property type="protein sequence ID" value="PYU1_T004643"/>
    <property type="gene ID" value="PYU1_G004632"/>
</dbReference>
<dbReference type="VEuPathDB" id="FungiDB:PYU1_G004632"/>
<dbReference type="InterPro" id="IPR052727">
    <property type="entry name" value="Rab4/Rab5_effector"/>
</dbReference>
<dbReference type="Gene3D" id="3.30.530.20">
    <property type="match status" value="1"/>
</dbReference>
<keyword evidence="2" id="KW-1185">Reference proteome</keyword>
<reference evidence="2" key="2">
    <citation type="submission" date="2010-04" db="EMBL/GenBank/DDBJ databases">
        <authorList>
            <person name="Buell R."/>
            <person name="Hamilton J."/>
            <person name="Hostetler J."/>
        </authorList>
    </citation>
    <scope>NUCLEOTIDE SEQUENCE [LARGE SCALE GENOMIC DNA]</scope>
    <source>
        <strain evidence="2">DAOM:BR144</strain>
    </source>
</reference>
<evidence type="ECO:0000313" key="2">
    <source>
        <dbReference type="Proteomes" id="UP000019132"/>
    </source>
</evidence>
<dbReference type="HOGENOM" id="CLU_015303_0_1_1"/>
<dbReference type="EMBL" id="GL376631">
    <property type="status" value="NOT_ANNOTATED_CDS"/>
    <property type="molecule type" value="Genomic_DNA"/>
</dbReference>
<sequence length="421" mass="46921">MKFPLPANTFPTLELPAADIAKIEALSSLLVEKTLGQYQEHQDARGGVVDLQRWKKVKQRQDIKVYKERVSTPSRIGDGDYDEAAAPYRQTDGVHYGDTVPVLMGVGTLIGSLDDVMYGVLNPTTESMRIKSVYTEDGFLDGTVLATLIAPSVVDPLRSLTLRWLLKRNPLIMTAVVRLRDVVYFESTGIALTKTGERIGYQLLHSVELPGVRELVDEYQIVRANVSFCYLYRQKTPEVVDVFMRGMLNPLGDVHPAVCVIATAEALVAVERNVYCAQMKKLMWQLRRAKQPVQPVIVADATQCRICEQQLSSSSFTLKKGARKRCCAVCLEQICSNCCETHRLNFMSSQRHNAVAQNKLSFCVRWVQQAIATSAFEVAVDEVGEIRATFDDIFFLGGRTDSEVGTSSLSSSITSERSFFV</sequence>
<accession>K3WI51</accession>
<reference evidence="2" key="1">
    <citation type="journal article" date="2010" name="Genome Biol.">
        <title>Genome sequence of the necrotrophic plant pathogen Pythium ultimum reveals original pathogenicity mechanisms and effector repertoire.</title>
        <authorList>
            <person name="Levesque C.A."/>
            <person name="Brouwer H."/>
            <person name="Cano L."/>
            <person name="Hamilton J.P."/>
            <person name="Holt C."/>
            <person name="Huitema E."/>
            <person name="Raffaele S."/>
            <person name="Robideau G.P."/>
            <person name="Thines M."/>
            <person name="Win J."/>
            <person name="Zerillo M.M."/>
            <person name="Beakes G.W."/>
            <person name="Boore J.L."/>
            <person name="Busam D."/>
            <person name="Dumas B."/>
            <person name="Ferriera S."/>
            <person name="Fuerstenberg S.I."/>
            <person name="Gachon C.M."/>
            <person name="Gaulin E."/>
            <person name="Govers F."/>
            <person name="Grenville-Briggs L."/>
            <person name="Horner N."/>
            <person name="Hostetler J."/>
            <person name="Jiang R.H."/>
            <person name="Johnson J."/>
            <person name="Krajaejun T."/>
            <person name="Lin H."/>
            <person name="Meijer H.J."/>
            <person name="Moore B."/>
            <person name="Morris P."/>
            <person name="Phuntmart V."/>
            <person name="Puiu D."/>
            <person name="Shetty J."/>
            <person name="Stajich J.E."/>
            <person name="Tripathy S."/>
            <person name="Wawra S."/>
            <person name="van West P."/>
            <person name="Whitty B.R."/>
            <person name="Coutinho P.M."/>
            <person name="Henrissat B."/>
            <person name="Martin F."/>
            <person name="Thomas P.D."/>
            <person name="Tyler B.M."/>
            <person name="De Vries R.P."/>
            <person name="Kamoun S."/>
            <person name="Yandell M."/>
            <person name="Tisserat N."/>
            <person name="Buell C.R."/>
        </authorList>
    </citation>
    <scope>NUCLEOTIDE SEQUENCE</scope>
    <source>
        <strain evidence="2">DAOM:BR144</strain>
    </source>
</reference>
<name>K3WI51_GLOUD</name>
<organism evidence="1 2">
    <name type="scientific">Globisporangium ultimum (strain ATCC 200006 / CBS 805.95 / DAOM BR144)</name>
    <name type="common">Pythium ultimum</name>
    <dbReference type="NCBI Taxonomy" id="431595"/>
    <lineage>
        <taxon>Eukaryota</taxon>
        <taxon>Sar</taxon>
        <taxon>Stramenopiles</taxon>
        <taxon>Oomycota</taxon>
        <taxon>Peronosporomycetes</taxon>
        <taxon>Pythiales</taxon>
        <taxon>Pythiaceae</taxon>
        <taxon>Globisporangium</taxon>
    </lineage>
</organism>
<reference evidence="1" key="3">
    <citation type="submission" date="2015-02" db="UniProtKB">
        <authorList>
            <consortium name="EnsemblProtists"/>
        </authorList>
    </citation>
    <scope>IDENTIFICATION</scope>
    <source>
        <strain evidence="1">DAOM BR144</strain>
    </source>
</reference>
<dbReference type="PANTHER" id="PTHR13510">
    <property type="entry name" value="FYVE-FINGER-CONTAINING RAB5 EFFECTOR PROTEIN RABENOSYN-5-RELATED"/>
    <property type="match status" value="1"/>
</dbReference>
<dbReference type="eggNOG" id="ENOG502R0S5">
    <property type="taxonomic scope" value="Eukaryota"/>
</dbReference>
<dbReference type="InParanoid" id="K3WI51"/>
<dbReference type="AlphaFoldDB" id="K3WI51"/>